<protein>
    <recommendedName>
        <fullName evidence="3">Immunity protein 50</fullName>
    </recommendedName>
</protein>
<accession>A0ABP3UD15</accession>
<proteinExistence type="predicted"/>
<sequence>MKEPIIIKELGLIYGRDAIFLEKIEFNGTRSVKLTGEFNGSLCENVNSENDKLIPYEISFKGILEFKIIELDFYNHSDYTSSFEKVIDSKRITEFKNSYDGDIKVKKSHEHYIFHTYDDIIELVADQFELKLKI</sequence>
<evidence type="ECO:0000313" key="1">
    <source>
        <dbReference type="EMBL" id="GAA0728542.1"/>
    </source>
</evidence>
<evidence type="ECO:0008006" key="3">
    <source>
        <dbReference type="Google" id="ProtNLM"/>
    </source>
</evidence>
<name>A0ABP3UD15_9FLAO</name>
<organism evidence="1 2">
    <name type="scientific">Aquimarina litoralis</name>
    <dbReference type="NCBI Taxonomy" id="584605"/>
    <lineage>
        <taxon>Bacteria</taxon>
        <taxon>Pseudomonadati</taxon>
        <taxon>Bacteroidota</taxon>
        <taxon>Flavobacteriia</taxon>
        <taxon>Flavobacteriales</taxon>
        <taxon>Flavobacteriaceae</taxon>
        <taxon>Aquimarina</taxon>
    </lineage>
</organism>
<reference evidence="2" key="1">
    <citation type="journal article" date="2019" name="Int. J. Syst. Evol. Microbiol.">
        <title>The Global Catalogue of Microorganisms (GCM) 10K type strain sequencing project: providing services to taxonomists for standard genome sequencing and annotation.</title>
        <authorList>
            <consortium name="The Broad Institute Genomics Platform"/>
            <consortium name="The Broad Institute Genome Sequencing Center for Infectious Disease"/>
            <person name="Wu L."/>
            <person name="Ma J."/>
        </authorList>
    </citation>
    <scope>NUCLEOTIDE SEQUENCE [LARGE SCALE GENOMIC DNA]</scope>
    <source>
        <strain evidence="2">JCM 15974</strain>
    </source>
</reference>
<dbReference type="EMBL" id="BAAAGE010000003">
    <property type="protein sequence ID" value="GAA0728542.1"/>
    <property type="molecule type" value="Genomic_DNA"/>
</dbReference>
<keyword evidence="2" id="KW-1185">Reference proteome</keyword>
<evidence type="ECO:0000313" key="2">
    <source>
        <dbReference type="Proteomes" id="UP001501758"/>
    </source>
</evidence>
<dbReference type="RefSeq" id="WP_343913813.1">
    <property type="nucleotide sequence ID" value="NZ_BAAAGE010000003.1"/>
</dbReference>
<comment type="caution">
    <text evidence="1">The sequence shown here is derived from an EMBL/GenBank/DDBJ whole genome shotgun (WGS) entry which is preliminary data.</text>
</comment>
<gene>
    <name evidence="1" type="ORF">GCM10009430_37820</name>
</gene>
<dbReference type="Proteomes" id="UP001501758">
    <property type="component" value="Unassembled WGS sequence"/>
</dbReference>